<dbReference type="AlphaFoldDB" id="A0A0D6R2X1"/>
<dbReference type="Gene3D" id="3.40.50.1110">
    <property type="entry name" value="SGNH hydrolase"/>
    <property type="match status" value="1"/>
</dbReference>
<protein>
    <submittedName>
        <fullName evidence="6">Uncharacterized protein</fullName>
    </submittedName>
</protein>
<evidence type="ECO:0000256" key="3">
    <source>
        <dbReference type="ARBA" id="ARBA00022801"/>
    </source>
</evidence>
<feature type="chain" id="PRO_5002311444" evidence="5">
    <location>
        <begin position="27"/>
        <end position="380"/>
    </location>
</feature>
<evidence type="ECO:0000313" key="6">
    <source>
        <dbReference type="EMBL" id="JAG97051.1"/>
    </source>
</evidence>
<dbReference type="InterPro" id="IPR036514">
    <property type="entry name" value="SGNH_hydro_sf"/>
</dbReference>
<keyword evidence="4" id="KW-0325">Glycoprotein</keyword>
<dbReference type="InterPro" id="IPR001087">
    <property type="entry name" value="GDSL"/>
</dbReference>
<evidence type="ECO:0000256" key="4">
    <source>
        <dbReference type="ARBA" id="ARBA00023180"/>
    </source>
</evidence>
<sequence>MERSLSYTLVAMVAVTMASLPIMCYGACQYPAMFNFGDSTSDTGSIHYVFPYNELSENLPYGQTYFGQPVGRYSNGRLSVDFLANALGLPFLSPYLQSVGSNFGHGANFAAAGATVRETTFIAPVSLTVQINQFKIFKQKVLTSIKTHGNLSYLPSEEAFKKGLYTVEIGGNDFSNGYMKSNMTTAQVKQTMLPRVARDVAGAVQALYDEGARTILVRDVGPQGCGGFWLTYFSPTDFDKYGCSTSYNDAVLFYNRLLRAELTHLRSKITDANIIYVNTYDILYDFFANPSKYGFQETTKACCGVGGKYNYNYAIQCGITGTLNGTTVQAVACSNPNAYVSWDGVHWTDEANRVLTQQILTGKYFEPSFALGTFCDLKVV</sequence>
<keyword evidence="3" id="KW-0378">Hydrolase</keyword>
<dbReference type="Pfam" id="PF00657">
    <property type="entry name" value="Lipase_GDSL"/>
    <property type="match status" value="1"/>
</dbReference>
<dbReference type="InterPro" id="IPR035669">
    <property type="entry name" value="SGNH_plant_lipase-like"/>
</dbReference>
<dbReference type="CDD" id="cd01837">
    <property type="entry name" value="SGNH_plant_lipase_like"/>
    <property type="match status" value="1"/>
</dbReference>
<dbReference type="EMBL" id="GCKF01035094">
    <property type="protein sequence ID" value="JAG97051.1"/>
    <property type="molecule type" value="Transcribed_RNA"/>
</dbReference>
<dbReference type="GO" id="GO:0016788">
    <property type="term" value="F:hydrolase activity, acting on ester bonds"/>
    <property type="evidence" value="ECO:0007669"/>
    <property type="project" value="InterPro"/>
</dbReference>
<dbReference type="PANTHER" id="PTHR22835">
    <property type="entry name" value="ZINC FINGER FYVE DOMAIN CONTAINING PROTEIN"/>
    <property type="match status" value="1"/>
</dbReference>
<comment type="similarity">
    <text evidence="1">Belongs to the 'GDSL' lipolytic enzyme family.</text>
</comment>
<proteinExistence type="inferred from homology"/>
<reference evidence="6" key="1">
    <citation type="submission" date="2015-03" db="EMBL/GenBank/DDBJ databases">
        <title>A transcriptome of Araucaria cunninghamii, an australian fine timber species.</title>
        <authorList>
            <person name="Jing Yi C.J.Y."/>
            <person name="Yin San L.Y.S."/>
            <person name="Abdul Karim S.S."/>
            <person name="Wan Azmi N.N."/>
            <person name="Hercus R.R."/>
            <person name="Croft L.L."/>
        </authorList>
    </citation>
    <scope>NUCLEOTIDE SEQUENCE</scope>
    <source>
        <strain evidence="6">MI0301</strain>
        <tissue evidence="6">Leaf</tissue>
    </source>
</reference>
<feature type="signal peptide" evidence="5">
    <location>
        <begin position="1"/>
        <end position="26"/>
    </location>
</feature>
<keyword evidence="2 5" id="KW-0732">Signal</keyword>
<evidence type="ECO:0000256" key="2">
    <source>
        <dbReference type="ARBA" id="ARBA00022729"/>
    </source>
</evidence>
<name>A0A0D6R2X1_ARACU</name>
<accession>A0A0D6R2X1</accession>
<dbReference type="PANTHER" id="PTHR22835:SF588">
    <property type="entry name" value="ALPHA-L-FUCOSIDASE 3"/>
    <property type="match status" value="1"/>
</dbReference>
<evidence type="ECO:0000256" key="1">
    <source>
        <dbReference type="ARBA" id="ARBA00008668"/>
    </source>
</evidence>
<organism evidence="6">
    <name type="scientific">Araucaria cunninghamii</name>
    <name type="common">Hoop pine</name>
    <name type="synonym">Moreton Bay pine</name>
    <dbReference type="NCBI Taxonomy" id="56994"/>
    <lineage>
        <taxon>Eukaryota</taxon>
        <taxon>Viridiplantae</taxon>
        <taxon>Streptophyta</taxon>
        <taxon>Embryophyta</taxon>
        <taxon>Tracheophyta</taxon>
        <taxon>Spermatophyta</taxon>
        <taxon>Pinopsida</taxon>
        <taxon>Pinidae</taxon>
        <taxon>Conifers II</taxon>
        <taxon>Araucariales</taxon>
        <taxon>Araucariaceae</taxon>
        <taxon>Araucaria</taxon>
    </lineage>
</organism>
<dbReference type="SUPFAM" id="SSF52266">
    <property type="entry name" value="SGNH hydrolase"/>
    <property type="match status" value="1"/>
</dbReference>
<evidence type="ECO:0000256" key="5">
    <source>
        <dbReference type="SAM" id="SignalP"/>
    </source>
</evidence>